<comment type="caution">
    <text evidence="1">The sequence shown here is derived from an EMBL/GenBank/DDBJ whole genome shotgun (WGS) entry which is preliminary data.</text>
</comment>
<dbReference type="Proteomes" id="UP000076218">
    <property type="component" value="Unassembled WGS sequence"/>
</dbReference>
<protein>
    <recommendedName>
        <fullName evidence="3">Toxin</fullName>
    </recommendedName>
</protein>
<reference evidence="1 2" key="1">
    <citation type="submission" date="2016-01" db="EMBL/GenBank/DDBJ databases">
        <title>Draft genome sequence of Clavibacter michiganensis subsp. tessellarius DOAB 609.</title>
        <authorList>
            <person name="Tambong J.T."/>
        </authorList>
    </citation>
    <scope>NUCLEOTIDE SEQUENCE [LARGE SCALE GENOMIC DNA]</scope>
    <source>
        <strain evidence="1 2">DOAB 609</strain>
    </source>
</reference>
<dbReference type="STRING" id="31965.AWH51_04680"/>
<dbReference type="AlphaFoldDB" id="A0A154V4J6"/>
<evidence type="ECO:0000313" key="1">
    <source>
        <dbReference type="EMBL" id="KZC96084.1"/>
    </source>
</evidence>
<gene>
    <name evidence="1" type="ORF">AWH51_04680</name>
</gene>
<dbReference type="OrthoDB" id="3577648at2"/>
<dbReference type="RefSeq" id="WP_063070605.1">
    <property type="nucleotide sequence ID" value="NZ_JBLJAQ010000003.1"/>
</dbReference>
<proteinExistence type="predicted"/>
<evidence type="ECO:0008006" key="3">
    <source>
        <dbReference type="Google" id="ProtNLM"/>
    </source>
</evidence>
<sequence length="77" mass="8878">MEIVPSARKHGISDEDIMHALDHPFRYREQEYRGELRMLVIGADPTGRLLEIVLVPADEPARVIHADVLRPGRFEYL</sequence>
<accession>A0A154V4J6</accession>
<name>A0A154V4J6_9MICO</name>
<evidence type="ECO:0000313" key="2">
    <source>
        <dbReference type="Proteomes" id="UP000076218"/>
    </source>
</evidence>
<organism evidence="1 2">
    <name type="scientific">Clavibacter tessellarius</name>
    <dbReference type="NCBI Taxonomy" id="31965"/>
    <lineage>
        <taxon>Bacteria</taxon>
        <taxon>Bacillati</taxon>
        <taxon>Actinomycetota</taxon>
        <taxon>Actinomycetes</taxon>
        <taxon>Micrococcales</taxon>
        <taxon>Microbacteriaceae</taxon>
        <taxon>Clavibacter</taxon>
    </lineage>
</organism>
<dbReference type="EMBL" id="LQXA01000013">
    <property type="protein sequence ID" value="KZC96084.1"/>
    <property type="molecule type" value="Genomic_DNA"/>
</dbReference>